<evidence type="ECO:0000313" key="2">
    <source>
        <dbReference type="Proteomes" id="UP001652445"/>
    </source>
</evidence>
<proteinExistence type="predicted"/>
<protein>
    <submittedName>
        <fullName evidence="1">Uncharacterized protein</fullName>
    </submittedName>
</protein>
<name>A0ABT2UBU5_9BACL</name>
<organism evidence="1 2">
    <name type="scientific">Paenibacillus baimaensis</name>
    <dbReference type="NCBI Taxonomy" id="2982185"/>
    <lineage>
        <taxon>Bacteria</taxon>
        <taxon>Bacillati</taxon>
        <taxon>Bacillota</taxon>
        <taxon>Bacilli</taxon>
        <taxon>Bacillales</taxon>
        <taxon>Paenibacillaceae</taxon>
        <taxon>Paenibacillus</taxon>
    </lineage>
</organism>
<accession>A0ABT2UBU5</accession>
<gene>
    <name evidence="1" type="ORF">OB236_08185</name>
</gene>
<sequence>MSLVPLRIPMGYAICFNKFTDIEPIPCKSDDGFLVNWEYFTEDILQIVQMKLEDGDWIIPKQSKAIIDLGWYPDGQVIGQYNLKQVYVSEYWEVIREKCTRDRYEIRDIIEDWMTNPPLSQTKE</sequence>
<dbReference type="EMBL" id="JAOQIO010000018">
    <property type="protein sequence ID" value="MCU6792103.1"/>
    <property type="molecule type" value="Genomic_DNA"/>
</dbReference>
<keyword evidence="2" id="KW-1185">Reference proteome</keyword>
<dbReference type="RefSeq" id="WP_262683509.1">
    <property type="nucleotide sequence ID" value="NZ_JAOQIO010000018.1"/>
</dbReference>
<reference evidence="1 2" key="1">
    <citation type="submission" date="2022-09" db="EMBL/GenBank/DDBJ databases">
        <authorList>
            <person name="Han X.L."/>
            <person name="Wang Q."/>
            <person name="Lu T."/>
        </authorList>
    </citation>
    <scope>NUCLEOTIDE SEQUENCE [LARGE SCALE GENOMIC DNA]</scope>
    <source>
        <strain evidence="1 2">WQ 127069</strain>
    </source>
</reference>
<dbReference type="Proteomes" id="UP001652445">
    <property type="component" value="Unassembled WGS sequence"/>
</dbReference>
<evidence type="ECO:0000313" key="1">
    <source>
        <dbReference type="EMBL" id="MCU6792103.1"/>
    </source>
</evidence>
<comment type="caution">
    <text evidence="1">The sequence shown here is derived from an EMBL/GenBank/DDBJ whole genome shotgun (WGS) entry which is preliminary data.</text>
</comment>